<evidence type="ECO:0000256" key="8">
    <source>
        <dbReference type="SAM" id="MobiDB-lite"/>
    </source>
</evidence>
<dbReference type="InterPro" id="IPR011049">
    <property type="entry name" value="Serralysin-like_metalloprot_C"/>
</dbReference>
<dbReference type="SUPFAM" id="SSF51294">
    <property type="entry name" value="Hedgehog/intein (Hint) domain"/>
    <property type="match status" value="1"/>
</dbReference>
<evidence type="ECO:0000313" key="10">
    <source>
        <dbReference type="EMBL" id="MDK3020667.1"/>
    </source>
</evidence>
<evidence type="ECO:0000313" key="11">
    <source>
        <dbReference type="Proteomes" id="UP001243757"/>
    </source>
</evidence>
<evidence type="ECO:0000256" key="4">
    <source>
        <dbReference type="ARBA" id="ARBA00022656"/>
    </source>
</evidence>
<comment type="caution">
    <text evidence="10">The sequence shown here is derived from an EMBL/GenBank/DDBJ whole genome shotgun (WGS) entry which is preliminary data.</text>
</comment>
<name>A0ABT7F7T2_9RHOB</name>
<evidence type="ECO:0000256" key="7">
    <source>
        <dbReference type="ARBA" id="ARBA00023136"/>
    </source>
</evidence>
<evidence type="ECO:0000256" key="3">
    <source>
        <dbReference type="ARBA" id="ARBA00022525"/>
    </source>
</evidence>
<evidence type="ECO:0000256" key="2">
    <source>
        <dbReference type="ARBA" id="ARBA00004613"/>
    </source>
</evidence>
<keyword evidence="6" id="KW-0843">Virulence</keyword>
<sequence length="809" mass="84594">MAVTPRTPNGIVEGDSGNNKIDLTYTGDPDGDVIDGGDAVLAGEGPNDDIVDAGAGDDYIEAGLGDDTVYAGSGSDEVYGQEGDDVLYGDSNYNDGAPTASREVLQWDLAPDPDDGGATPIDVNDSLKGGFTQNTGSVDVTFSVSSADWGTVTALSAETENVDDIVTDGTPASTTSGLDSLTQGEGNSVAYNVDFSEEVENISFRVNDIDGDGVVKIEAYDAQGNPVEVTLTAGANLTLLDTDTVTGPDTADSNGGYDDNDSADYSVLVSIDGPVASLSITHSQDGANNSGVTVTDIYFDAGTGCVDDGEDGDDYIDGGEGDDTIYGEGGNDTLIGGDGSDTVYGGEGDDFIDTSSTSGIPLPDRGFPSYEGLPPIPADADPTDDMDFVDGGDGNDTIITGDDDDIIYGGAGNDVIDAGLDDDYIEGGDGDDFIVGGEGSDEIHGGDGDDTIYGGLDPAYPDYMNIPDDGSAGDPDPVTDNGMDVIYGGAGNDTIYGQDDDDYIEGGDGDDYIDGGVDDDTLLGGAGSDTLIGGQGSDTMSGGDDRDSFYGVTDGDDVDGGAGGDDYDTLYMGGQRFKITSETVDADGNSTSGTMNLLDDFGNVTGSIDFHEIEKIVPCFTPGTRIATPQGARLVEELEIGDQVLTRDNGIQQIRWVGRRDLQAAEMADHLQPILIRQGALGNGLPDRDMMVSPQHRVLIASDRTSLYFEDREVLVAAKHLTWMDGVDQVARPDVTYIHFMFDHHEVVLSDGAWTESFQPGDLSLNGMDSAQRMEILELFPELKTRDGLAAYPSARRSLKRHEAVLLMH</sequence>
<dbReference type="Gene3D" id="2.170.16.10">
    <property type="entry name" value="Hedgehog/Intein (Hint) domain"/>
    <property type="match status" value="1"/>
</dbReference>
<comment type="subcellular location">
    <subcellularLocation>
        <location evidence="1">Membrane</location>
    </subcellularLocation>
    <subcellularLocation>
        <location evidence="2">Secreted</location>
    </subcellularLocation>
</comment>
<feature type="region of interest" description="Disordered" evidence="8">
    <location>
        <begin position="517"/>
        <end position="561"/>
    </location>
</feature>
<keyword evidence="4" id="KW-0800">Toxin</keyword>
<reference evidence="10 11" key="1">
    <citation type="submission" date="2023-05" db="EMBL/GenBank/DDBJ databases">
        <title>Pseudodonghicola sp. nov.</title>
        <authorList>
            <person name="Huang J."/>
        </authorList>
    </citation>
    <scope>NUCLEOTIDE SEQUENCE [LARGE SCALE GENOMIC DNA]</scope>
    <source>
        <strain evidence="10 11">IC7</strain>
    </source>
</reference>
<dbReference type="EMBL" id="JASNJD010000029">
    <property type="protein sequence ID" value="MDK3020667.1"/>
    <property type="molecule type" value="Genomic_DNA"/>
</dbReference>
<keyword evidence="3" id="KW-0964">Secreted</keyword>
<dbReference type="InterPro" id="IPR001343">
    <property type="entry name" value="Hemolysn_Ca-bd"/>
</dbReference>
<dbReference type="PROSITE" id="PS50817">
    <property type="entry name" value="INTEIN_N_TER"/>
    <property type="match status" value="1"/>
</dbReference>
<keyword evidence="11" id="KW-1185">Reference proteome</keyword>
<proteinExistence type="predicted"/>
<dbReference type="InterPro" id="IPR050557">
    <property type="entry name" value="RTX_toxin/Mannuronan_C5-epim"/>
</dbReference>
<evidence type="ECO:0000256" key="1">
    <source>
        <dbReference type="ARBA" id="ARBA00004370"/>
    </source>
</evidence>
<dbReference type="InterPro" id="IPR018511">
    <property type="entry name" value="Hemolysin-typ_Ca-bd_CS"/>
</dbReference>
<dbReference type="InterPro" id="IPR006141">
    <property type="entry name" value="Intein_N"/>
</dbReference>
<dbReference type="PROSITE" id="PS00330">
    <property type="entry name" value="HEMOLYSIN_CALCIUM"/>
    <property type="match status" value="4"/>
</dbReference>
<dbReference type="Pfam" id="PF13403">
    <property type="entry name" value="Hint_2"/>
    <property type="match status" value="1"/>
</dbReference>
<keyword evidence="7" id="KW-0472">Membrane</keyword>
<dbReference type="PRINTS" id="PR01488">
    <property type="entry name" value="RTXTOXINA"/>
</dbReference>
<dbReference type="PANTHER" id="PTHR38340:SF1">
    <property type="entry name" value="S-LAYER PROTEIN"/>
    <property type="match status" value="1"/>
</dbReference>
<evidence type="ECO:0000256" key="6">
    <source>
        <dbReference type="ARBA" id="ARBA00023026"/>
    </source>
</evidence>
<dbReference type="Pfam" id="PF00353">
    <property type="entry name" value="HemolysinCabind"/>
    <property type="match status" value="6"/>
</dbReference>
<accession>A0ABT7F7T2</accession>
<dbReference type="Proteomes" id="UP001243757">
    <property type="component" value="Unassembled WGS sequence"/>
</dbReference>
<dbReference type="PANTHER" id="PTHR38340">
    <property type="entry name" value="S-LAYER PROTEIN"/>
    <property type="match status" value="1"/>
</dbReference>
<keyword evidence="5" id="KW-0677">Repeat</keyword>
<dbReference type="Gene3D" id="2.150.10.10">
    <property type="entry name" value="Serralysin-like metalloprotease, C-terminal"/>
    <property type="match status" value="3"/>
</dbReference>
<dbReference type="InterPro" id="IPR028992">
    <property type="entry name" value="Hedgehog/Intein_dom"/>
</dbReference>
<organism evidence="10 11">
    <name type="scientific">Pseudodonghicola flavimaris</name>
    <dbReference type="NCBI Taxonomy" id="3050036"/>
    <lineage>
        <taxon>Bacteria</taxon>
        <taxon>Pseudomonadati</taxon>
        <taxon>Pseudomonadota</taxon>
        <taxon>Alphaproteobacteria</taxon>
        <taxon>Rhodobacterales</taxon>
        <taxon>Paracoccaceae</taxon>
        <taxon>Pseudodonghicola</taxon>
    </lineage>
</organism>
<dbReference type="InterPro" id="IPR003995">
    <property type="entry name" value="RTX_toxin_determinant-A"/>
</dbReference>
<protein>
    <submittedName>
        <fullName evidence="10">Hint domain-containing protein</fullName>
    </submittedName>
</protein>
<evidence type="ECO:0000259" key="9">
    <source>
        <dbReference type="Pfam" id="PF13403"/>
    </source>
</evidence>
<dbReference type="InterPro" id="IPR036844">
    <property type="entry name" value="Hint_dom_sf"/>
</dbReference>
<dbReference type="RefSeq" id="WP_284483229.1">
    <property type="nucleotide sequence ID" value="NZ_JASNJD010000029.1"/>
</dbReference>
<gene>
    <name evidence="10" type="ORF">QO033_23570</name>
</gene>
<evidence type="ECO:0000256" key="5">
    <source>
        <dbReference type="ARBA" id="ARBA00022737"/>
    </source>
</evidence>
<dbReference type="SUPFAM" id="SSF51120">
    <property type="entry name" value="beta-Roll"/>
    <property type="match status" value="4"/>
</dbReference>
<feature type="domain" description="Hedgehog/Intein (Hint)" evidence="9">
    <location>
        <begin position="618"/>
        <end position="762"/>
    </location>
</feature>
<dbReference type="PRINTS" id="PR00313">
    <property type="entry name" value="CABNDNGRPT"/>
</dbReference>